<keyword evidence="2" id="KW-1185">Reference proteome</keyword>
<gene>
    <name evidence="1" type="primary">Acey_s0001.g242</name>
    <name evidence="1" type="ORF">Y032_0001g242</name>
</gene>
<dbReference type="AlphaFoldDB" id="A0A016W4A3"/>
<evidence type="ECO:0000313" key="1">
    <source>
        <dbReference type="EMBL" id="EYC34102.1"/>
    </source>
</evidence>
<proteinExistence type="predicted"/>
<accession>A0A016W4A3</accession>
<sequence>MKGGSEPRHRSEAVYLMVSKALIGIFSTNCRLDFGCGWSWCSSRLRFGSGCVGALVVGGGMFSTHTIGFRDRYLG</sequence>
<protein>
    <submittedName>
        <fullName evidence="1">Uncharacterized protein</fullName>
    </submittedName>
</protein>
<organism evidence="1 2">
    <name type="scientific">Ancylostoma ceylanicum</name>
    <dbReference type="NCBI Taxonomy" id="53326"/>
    <lineage>
        <taxon>Eukaryota</taxon>
        <taxon>Metazoa</taxon>
        <taxon>Ecdysozoa</taxon>
        <taxon>Nematoda</taxon>
        <taxon>Chromadorea</taxon>
        <taxon>Rhabditida</taxon>
        <taxon>Rhabditina</taxon>
        <taxon>Rhabditomorpha</taxon>
        <taxon>Strongyloidea</taxon>
        <taxon>Ancylostomatidae</taxon>
        <taxon>Ancylostomatinae</taxon>
        <taxon>Ancylostoma</taxon>
    </lineage>
</organism>
<dbReference type="Proteomes" id="UP000024635">
    <property type="component" value="Unassembled WGS sequence"/>
</dbReference>
<comment type="caution">
    <text evidence="1">The sequence shown here is derived from an EMBL/GenBank/DDBJ whole genome shotgun (WGS) entry which is preliminary data.</text>
</comment>
<evidence type="ECO:0000313" key="2">
    <source>
        <dbReference type="Proteomes" id="UP000024635"/>
    </source>
</evidence>
<reference evidence="2" key="1">
    <citation type="journal article" date="2015" name="Nat. Genet.">
        <title>The genome and transcriptome of the zoonotic hookworm Ancylostoma ceylanicum identify infection-specific gene families.</title>
        <authorList>
            <person name="Schwarz E.M."/>
            <person name="Hu Y."/>
            <person name="Antoshechkin I."/>
            <person name="Miller M.M."/>
            <person name="Sternberg P.W."/>
            <person name="Aroian R.V."/>
        </authorList>
    </citation>
    <scope>NUCLEOTIDE SEQUENCE</scope>
    <source>
        <strain evidence="2">HY135</strain>
    </source>
</reference>
<name>A0A016W4A3_9BILA</name>
<dbReference type="EMBL" id="JARK01001337">
    <property type="protein sequence ID" value="EYC34102.1"/>
    <property type="molecule type" value="Genomic_DNA"/>
</dbReference>